<feature type="signal peptide" evidence="1">
    <location>
        <begin position="1"/>
        <end position="22"/>
    </location>
</feature>
<evidence type="ECO:0000313" key="2">
    <source>
        <dbReference type="EMBL" id="GBR72435.1"/>
    </source>
</evidence>
<dbReference type="Proteomes" id="UP000276170">
    <property type="component" value="Unassembled WGS sequence"/>
</dbReference>
<keyword evidence="3" id="KW-1185">Reference proteome</keyword>
<protein>
    <submittedName>
        <fullName evidence="2">Uncharacterized protein</fullName>
    </submittedName>
</protein>
<evidence type="ECO:0000256" key="1">
    <source>
        <dbReference type="SAM" id="SignalP"/>
    </source>
</evidence>
<comment type="caution">
    <text evidence="2">The sequence shown here is derived from an EMBL/GenBank/DDBJ whole genome shotgun (WGS) entry which is preliminary data.</text>
</comment>
<evidence type="ECO:0000313" key="3">
    <source>
        <dbReference type="Proteomes" id="UP000276170"/>
    </source>
</evidence>
<proteinExistence type="predicted"/>
<accession>A0A388T8F1</accession>
<sequence length="362" mass="40334">MKKLLYLLFCGLLSLGFSLTLSLDQPSIHLETDRGSSVTHKINLYNQNDKPLKLKIYVRDWEYTESGAKAFLKSGSADSSCADWLKLSADSITLPANSEEEYAFTLKTPKDAEGGHQAVIFFETDADLKGRVQYGARIGALIYQKTKKHTQEYLEPQVLKNISNREGYAYELSFRNSGNAWNSAGGRLDLIIDGDAVEQIDLPQTGLLPNETVRYAGVFEQPFSSGRAEVLYTIEDAGGALLTGQLLSTEAAQDISDAELWIESFEPEYSKAKRTLQVRCQVAALEYMTVKPVVYIFTADTNKRVKTVEYNSRRLTPNKTETMTVSWPIGLPGSIPPGRYMCVLEIKKGAEVISAKRTIRID</sequence>
<dbReference type="AlphaFoldDB" id="A0A388T8F1"/>
<keyword evidence="1" id="KW-0732">Signal</keyword>
<gene>
    <name evidence="2" type="ORF">HP1_116</name>
</gene>
<reference evidence="2 3" key="1">
    <citation type="journal article" date="2019" name="ISME J.">
        <title>Genome analyses of uncultured TG2/ZB3 bacteria in 'Margulisbacteria' specifically attached to ectosymbiotic spirochetes of protists in the termite gut.</title>
        <authorList>
            <person name="Utami Y.D."/>
            <person name="Kuwahara H."/>
            <person name="Igai K."/>
            <person name="Murakami T."/>
            <person name="Sugaya K."/>
            <person name="Morikawa T."/>
            <person name="Nagura Y."/>
            <person name="Yuki M."/>
            <person name="Deevong P."/>
            <person name="Inoue T."/>
            <person name="Kihara K."/>
            <person name="Lo N."/>
            <person name="Yamada A."/>
            <person name="Ohkuma M."/>
            <person name="Hongoh Y."/>
        </authorList>
    </citation>
    <scope>NUCLEOTIDE SEQUENCE [LARGE SCALE GENOMIC DNA]</scope>
    <source>
        <strain evidence="2">HsPyr-01</strain>
    </source>
</reference>
<name>A0A388T8F1_9BACT</name>
<organism evidence="2 3">
    <name type="scientific">Candidatus Termititenax spirochaetophilus</name>
    <dbReference type="NCBI Taxonomy" id="2218522"/>
    <lineage>
        <taxon>Bacteria</taxon>
        <taxon>Bacillati</taxon>
        <taxon>Candidatus Margulisiibacteriota</taxon>
        <taxon>Candidatus Termititenacia</taxon>
        <taxon>Candidatus Termititenacales</taxon>
        <taxon>Candidatus Termititenacaceae</taxon>
        <taxon>Candidatus Termititenax</taxon>
    </lineage>
</organism>
<feature type="chain" id="PRO_5017194246" evidence="1">
    <location>
        <begin position="23"/>
        <end position="362"/>
    </location>
</feature>
<dbReference type="EMBL" id="BGZM01000015">
    <property type="protein sequence ID" value="GBR72435.1"/>
    <property type="molecule type" value="Genomic_DNA"/>
</dbReference>